<accession>A0A834KL39</accession>
<evidence type="ECO:0000256" key="1">
    <source>
        <dbReference type="SAM" id="SignalP"/>
    </source>
</evidence>
<dbReference type="EMBL" id="JACSDZ010000004">
    <property type="protein sequence ID" value="KAF7406021.1"/>
    <property type="molecule type" value="Genomic_DNA"/>
</dbReference>
<feature type="signal peptide" evidence="1">
    <location>
        <begin position="1"/>
        <end position="17"/>
    </location>
</feature>
<feature type="chain" id="PRO_5032481522" evidence="1">
    <location>
        <begin position="18"/>
        <end position="119"/>
    </location>
</feature>
<keyword evidence="3" id="KW-1185">Reference proteome</keyword>
<dbReference type="AlphaFoldDB" id="A0A834KL39"/>
<reference evidence="2" key="1">
    <citation type="journal article" date="2020" name="G3 (Bethesda)">
        <title>High-Quality Assemblies for Three Invasive Social Wasps from the &lt;i&gt;Vespula&lt;/i&gt; Genus.</title>
        <authorList>
            <person name="Harrop T.W.R."/>
            <person name="Guhlin J."/>
            <person name="McLaughlin G.M."/>
            <person name="Permina E."/>
            <person name="Stockwell P."/>
            <person name="Gilligan J."/>
            <person name="Le Lec M.F."/>
            <person name="Gruber M.A.M."/>
            <person name="Quinn O."/>
            <person name="Lovegrove M."/>
            <person name="Duncan E.J."/>
            <person name="Remnant E.J."/>
            <person name="Van Eeckhoven J."/>
            <person name="Graham B."/>
            <person name="Knapp R.A."/>
            <person name="Langford K.W."/>
            <person name="Kronenberg Z."/>
            <person name="Press M.O."/>
            <person name="Eacker S.M."/>
            <person name="Wilson-Rankin E.E."/>
            <person name="Purcell J."/>
            <person name="Lester P.J."/>
            <person name="Dearden P.K."/>
        </authorList>
    </citation>
    <scope>NUCLEOTIDE SEQUENCE</scope>
    <source>
        <strain evidence="2">Linc-1</strain>
    </source>
</reference>
<dbReference type="Proteomes" id="UP000617340">
    <property type="component" value="Unassembled WGS sequence"/>
</dbReference>
<name>A0A834KL39_VESGE</name>
<gene>
    <name evidence="2" type="ORF">HZH68_005390</name>
</gene>
<organism evidence="2 3">
    <name type="scientific">Vespula germanica</name>
    <name type="common">German yellow jacket</name>
    <name type="synonym">Paravespula germanica</name>
    <dbReference type="NCBI Taxonomy" id="30212"/>
    <lineage>
        <taxon>Eukaryota</taxon>
        <taxon>Metazoa</taxon>
        <taxon>Ecdysozoa</taxon>
        <taxon>Arthropoda</taxon>
        <taxon>Hexapoda</taxon>
        <taxon>Insecta</taxon>
        <taxon>Pterygota</taxon>
        <taxon>Neoptera</taxon>
        <taxon>Endopterygota</taxon>
        <taxon>Hymenoptera</taxon>
        <taxon>Apocrita</taxon>
        <taxon>Aculeata</taxon>
        <taxon>Vespoidea</taxon>
        <taxon>Vespidae</taxon>
        <taxon>Vespinae</taxon>
        <taxon>Vespula</taxon>
    </lineage>
</organism>
<protein>
    <submittedName>
        <fullName evidence="2">Uncharacterized protein</fullName>
    </submittedName>
</protein>
<comment type="caution">
    <text evidence="2">The sequence shown here is derived from an EMBL/GenBank/DDBJ whole genome shotgun (WGS) entry which is preliminary data.</text>
</comment>
<keyword evidence="1" id="KW-0732">Signal</keyword>
<proteinExistence type="predicted"/>
<sequence length="119" mass="13131">MLLPLLILETISQGVLGEAPSGTCYVLSNASHGNIKFNETGKCECLARSTCSTNGRYLERTPRRLNYRRDSDANFVESKFLLEKSSVACSWLTGKLVKSLGTLDEQESKGMDYECVGVE</sequence>
<evidence type="ECO:0000313" key="3">
    <source>
        <dbReference type="Proteomes" id="UP000617340"/>
    </source>
</evidence>
<evidence type="ECO:0000313" key="2">
    <source>
        <dbReference type="EMBL" id="KAF7406021.1"/>
    </source>
</evidence>